<name>A0A975YJA6_9PROT</name>
<sequence>MNTARIAIAALVATTLAPGAPRAEDFIPLRIMSPALALDLARSALEACRARGFQVAVAVVDRFGVPQVLLRDSLAGPHTPESAIGKVRAAVSFRTATEELAALTQPGQPSSGIRHLLGFVFLGGGVPVEAGGLIVGGVGVSGAPGGTEDDACARAGIAAVEDRLSM</sequence>
<gene>
    <name evidence="1" type="ORF">KO353_14400</name>
</gene>
<dbReference type="PANTHER" id="PTHR34309:SF10">
    <property type="entry name" value="SLR1406 PROTEIN"/>
    <property type="match status" value="1"/>
</dbReference>
<reference evidence="1" key="1">
    <citation type="submission" date="2021-06" db="EMBL/GenBank/DDBJ databases">
        <title>Elioraea tepida, sp. nov., a moderately thermophilic aerobic anoxygenic phototrophic bacterium isolated from an alkaline siliceous hot spring mat community in Yellowstone National Park, WY, USA.</title>
        <authorList>
            <person name="Saini M.K."/>
            <person name="Yoshida S."/>
            <person name="Sebastian A."/>
            <person name="Hirose S."/>
            <person name="Hara E."/>
            <person name="Tamaki H."/>
            <person name="Soulier N.T."/>
            <person name="Albert I."/>
            <person name="Hanada S."/>
            <person name="Bryant D.A."/>
            <person name="Tank M."/>
        </authorList>
    </citation>
    <scope>NUCLEOTIDE SEQUENCE</scope>
    <source>
        <strain evidence="1">MS-P2</strain>
    </source>
</reference>
<proteinExistence type="predicted"/>
<keyword evidence="2" id="KW-1185">Reference proteome</keyword>
<evidence type="ECO:0000313" key="1">
    <source>
        <dbReference type="EMBL" id="QXM24416.1"/>
    </source>
</evidence>
<protein>
    <submittedName>
        <fullName evidence="1">Heme-binding protein</fullName>
    </submittedName>
</protein>
<dbReference type="Pfam" id="PF03928">
    <property type="entry name" value="HbpS-like"/>
    <property type="match status" value="1"/>
</dbReference>
<dbReference type="EMBL" id="CP076448">
    <property type="protein sequence ID" value="QXM24416.1"/>
    <property type="molecule type" value="Genomic_DNA"/>
</dbReference>
<dbReference type="RefSeq" id="WP_218285473.1">
    <property type="nucleotide sequence ID" value="NZ_CP076448.1"/>
</dbReference>
<dbReference type="InterPro" id="IPR005624">
    <property type="entry name" value="PduO/GlcC-like"/>
</dbReference>
<evidence type="ECO:0000313" key="2">
    <source>
        <dbReference type="Proteomes" id="UP000694001"/>
    </source>
</evidence>
<dbReference type="PANTHER" id="PTHR34309">
    <property type="entry name" value="SLR1406 PROTEIN"/>
    <property type="match status" value="1"/>
</dbReference>
<dbReference type="KEGG" id="elio:KO353_14400"/>
<dbReference type="AlphaFoldDB" id="A0A975YJA6"/>
<dbReference type="Proteomes" id="UP000694001">
    <property type="component" value="Chromosome"/>
</dbReference>
<accession>A0A975YJA6</accession>
<dbReference type="InterPro" id="IPR052517">
    <property type="entry name" value="GlcG_carb_metab_protein"/>
</dbReference>
<organism evidence="1 2">
    <name type="scientific">Elioraea tepida</name>
    <dbReference type="NCBI Taxonomy" id="2843330"/>
    <lineage>
        <taxon>Bacteria</taxon>
        <taxon>Pseudomonadati</taxon>
        <taxon>Pseudomonadota</taxon>
        <taxon>Alphaproteobacteria</taxon>
        <taxon>Acetobacterales</taxon>
        <taxon>Elioraeaceae</taxon>
        <taxon>Elioraea</taxon>
    </lineage>
</organism>